<protein>
    <recommendedName>
        <fullName evidence="3">Reverse transcriptase</fullName>
    </recommendedName>
</protein>
<gene>
    <name evidence="1" type="ORF">LIER_22745</name>
</gene>
<reference evidence="1 2" key="1">
    <citation type="submission" date="2024-01" db="EMBL/GenBank/DDBJ databases">
        <title>The complete chloroplast genome sequence of Lithospermum erythrorhizon: insights into the phylogenetic relationship among Boraginaceae species and the maternal lineages of purple gromwells.</title>
        <authorList>
            <person name="Okada T."/>
            <person name="Watanabe K."/>
        </authorList>
    </citation>
    <scope>NUCLEOTIDE SEQUENCE [LARGE SCALE GENOMIC DNA]</scope>
</reference>
<dbReference type="AlphaFoldDB" id="A0AAV3QXZ4"/>
<sequence>MEASEVISRVVEVIGRVIYYHPTYLSCMECFSELVKMYIAKGEFDFHPKCKEIYLVNLNFANDLFIVCGATEVSLKLIRRALRMFGDLSGLHLNSSKSFCHFAGESQAKEKKLCEILGISASTLPVKYLGTPLTTRQLKASHYKAAESQ</sequence>
<comment type="caution">
    <text evidence="1">The sequence shown here is derived from an EMBL/GenBank/DDBJ whole genome shotgun (WGS) entry which is preliminary data.</text>
</comment>
<keyword evidence="2" id="KW-1185">Reference proteome</keyword>
<organism evidence="1 2">
    <name type="scientific">Lithospermum erythrorhizon</name>
    <name type="common">Purple gromwell</name>
    <name type="synonym">Lithospermum officinale var. erythrorhizon</name>
    <dbReference type="NCBI Taxonomy" id="34254"/>
    <lineage>
        <taxon>Eukaryota</taxon>
        <taxon>Viridiplantae</taxon>
        <taxon>Streptophyta</taxon>
        <taxon>Embryophyta</taxon>
        <taxon>Tracheophyta</taxon>
        <taxon>Spermatophyta</taxon>
        <taxon>Magnoliopsida</taxon>
        <taxon>eudicotyledons</taxon>
        <taxon>Gunneridae</taxon>
        <taxon>Pentapetalae</taxon>
        <taxon>asterids</taxon>
        <taxon>lamiids</taxon>
        <taxon>Boraginales</taxon>
        <taxon>Boraginaceae</taxon>
        <taxon>Boraginoideae</taxon>
        <taxon>Lithospermeae</taxon>
        <taxon>Lithospermum</taxon>
    </lineage>
</organism>
<name>A0AAV3QXZ4_LITER</name>
<proteinExistence type="predicted"/>
<evidence type="ECO:0000313" key="2">
    <source>
        <dbReference type="Proteomes" id="UP001454036"/>
    </source>
</evidence>
<dbReference type="Proteomes" id="UP001454036">
    <property type="component" value="Unassembled WGS sequence"/>
</dbReference>
<evidence type="ECO:0008006" key="3">
    <source>
        <dbReference type="Google" id="ProtNLM"/>
    </source>
</evidence>
<accession>A0AAV3QXZ4</accession>
<evidence type="ECO:0000313" key="1">
    <source>
        <dbReference type="EMBL" id="GAA0167908.1"/>
    </source>
</evidence>
<dbReference type="EMBL" id="BAABME010006269">
    <property type="protein sequence ID" value="GAA0167908.1"/>
    <property type="molecule type" value="Genomic_DNA"/>
</dbReference>